<dbReference type="Pfam" id="PF24883">
    <property type="entry name" value="NPHP3_N"/>
    <property type="match status" value="1"/>
</dbReference>
<evidence type="ECO:0000313" key="4">
    <source>
        <dbReference type="Proteomes" id="UP000799118"/>
    </source>
</evidence>
<dbReference type="SUPFAM" id="SSF52540">
    <property type="entry name" value="P-loop containing nucleoside triphosphate hydrolases"/>
    <property type="match status" value="1"/>
</dbReference>
<feature type="domain" description="Nephrocystin 3-like N-terminal" evidence="2">
    <location>
        <begin position="201"/>
        <end position="341"/>
    </location>
</feature>
<gene>
    <name evidence="3" type="ORF">BT96DRAFT_935833</name>
</gene>
<accession>A0A6A4I4C6</accession>
<dbReference type="OrthoDB" id="163438at2759"/>
<proteinExistence type="predicted"/>
<evidence type="ECO:0000313" key="3">
    <source>
        <dbReference type="EMBL" id="KAE9404278.1"/>
    </source>
</evidence>
<protein>
    <recommendedName>
        <fullName evidence="2">Nephrocystin 3-like N-terminal domain-containing protein</fullName>
    </recommendedName>
</protein>
<keyword evidence="1" id="KW-0677">Repeat</keyword>
<keyword evidence="4" id="KW-1185">Reference proteome</keyword>
<dbReference type="InterPro" id="IPR056884">
    <property type="entry name" value="NPHP3-like_N"/>
</dbReference>
<evidence type="ECO:0000259" key="2">
    <source>
        <dbReference type="Pfam" id="PF24883"/>
    </source>
</evidence>
<reference evidence="3" key="1">
    <citation type="journal article" date="2019" name="Environ. Microbiol.">
        <title>Fungal ecological strategies reflected in gene transcription - a case study of two litter decomposers.</title>
        <authorList>
            <person name="Barbi F."/>
            <person name="Kohler A."/>
            <person name="Barry K."/>
            <person name="Baskaran P."/>
            <person name="Daum C."/>
            <person name="Fauchery L."/>
            <person name="Ihrmark K."/>
            <person name="Kuo A."/>
            <person name="LaButti K."/>
            <person name="Lipzen A."/>
            <person name="Morin E."/>
            <person name="Grigoriev I.V."/>
            <person name="Henrissat B."/>
            <person name="Lindahl B."/>
            <person name="Martin F."/>
        </authorList>
    </citation>
    <scope>NUCLEOTIDE SEQUENCE</scope>
    <source>
        <strain evidence="3">JB14</strain>
    </source>
</reference>
<dbReference type="Proteomes" id="UP000799118">
    <property type="component" value="Unassembled WGS sequence"/>
</dbReference>
<dbReference type="InterPro" id="IPR027417">
    <property type="entry name" value="P-loop_NTPase"/>
</dbReference>
<sequence length="426" mass="48182">MAGAGESIVKAGNNSKGIADTLGSIASKLNALVGIIDKVAEVHPYVSLAWTITSSVQKAVSSQVERDHNIQELAKTIETLFGFVDSLPDNKNRISELENIIKAVVQQTLECMLFIQEYFKHGFRRISRQIQAALTRILRTGTISNIAIVSFRVSEKLDKLDLRTQLNPIIGSSQDLHKSCLPGTRQKILQLIGQWAYSPSSEQSKQNVLWLCAHAGFGKSTLANTIAHQCSALHRLVIYHCFERGKDSDLKYFIRTIASRLSTFCPAFGTTLSNILEKNPSVFDLSVEEHFRTLVLEPLQQIKDSTSEEGPVLISAEKLAQLLGSSFKQLPFFVRILITSRPELNIKEHLIGKNHIYVPNLEENSDSEDIIEYLRHEFHVIRKKPRYNDSNLEHDWPGSENNQYTLQPVFWTFYMVFHSHKVHKSD</sequence>
<name>A0A6A4I4C6_9AGAR</name>
<dbReference type="Gene3D" id="3.40.50.300">
    <property type="entry name" value="P-loop containing nucleotide triphosphate hydrolases"/>
    <property type="match status" value="1"/>
</dbReference>
<dbReference type="AlphaFoldDB" id="A0A6A4I4C6"/>
<evidence type="ECO:0000256" key="1">
    <source>
        <dbReference type="ARBA" id="ARBA00022737"/>
    </source>
</evidence>
<organism evidence="3 4">
    <name type="scientific">Gymnopus androsaceus JB14</name>
    <dbReference type="NCBI Taxonomy" id="1447944"/>
    <lineage>
        <taxon>Eukaryota</taxon>
        <taxon>Fungi</taxon>
        <taxon>Dikarya</taxon>
        <taxon>Basidiomycota</taxon>
        <taxon>Agaricomycotina</taxon>
        <taxon>Agaricomycetes</taxon>
        <taxon>Agaricomycetidae</taxon>
        <taxon>Agaricales</taxon>
        <taxon>Marasmiineae</taxon>
        <taxon>Omphalotaceae</taxon>
        <taxon>Gymnopus</taxon>
    </lineage>
</organism>
<dbReference type="EMBL" id="ML769418">
    <property type="protein sequence ID" value="KAE9404278.1"/>
    <property type="molecule type" value="Genomic_DNA"/>
</dbReference>